<dbReference type="InterPro" id="IPR051114">
    <property type="entry name" value="Mito_RNA_Proc_CCM1"/>
</dbReference>
<evidence type="ECO:0000313" key="2">
    <source>
        <dbReference type="EMBL" id="PYI01714.1"/>
    </source>
</evidence>
<dbReference type="InterPro" id="IPR002885">
    <property type="entry name" value="PPR_rpt"/>
</dbReference>
<protein>
    <recommendedName>
        <fullName evidence="4">Pentatricopeptide repeat protein</fullName>
    </recommendedName>
</protein>
<evidence type="ECO:0008006" key="4">
    <source>
        <dbReference type="Google" id="ProtNLM"/>
    </source>
</evidence>
<evidence type="ECO:0000313" key="3">
    <source>
        <dbReference type="Proteomes" id="UP000248423"/>
    </source>
</evidence>
<dbReference type="InterPro" id="IPR011990">
    <property type="entry name" value="TPR-like_helical_dom_sf"/>
</dbReference>
<reference evidence="2 3" key="1">
    <citation type="submission" date="2018-02" db="EMBL/GenBank/DDBJ databases">
        <title>The genomes of Aspergillus section Nigri reveals drivers in fungal speciation.</title>
        <authorList>
            <consortium name="DOE Joint Genome Institute"/>
            <person name="Vesth T.C."/>
            <person name="Nybo J."/>
            <person name="Theobald S."/>
            <person name="Brandl J."/>
            <person name="Frisvad J.C."/>
            <person name="Nielsen K.F."/>
            <person name="Lyhne E.K."/>
            <person name="Kogle M.E."/>
            <person name="Kuo A."/>
            <person name="Riley R."/>
            <person name="Clum A."/>
            <person name="Nolan M."/>
            <person name="Lipzen A."/>
            <person name="Salamov A."/>
            <person name="Henrissat B."/>
            <person name="Wiebenga A."/>
            <person name="De vries R.P."/>
            <person name="Grigoriev I.V."/>
            <person name="Mortensen U.H."/>
            <person name="Andersen M.R."/>
            <person name="Baker S.E."/>
        </authorList>
    </citation>
    <scope>NUCLEOTIDE SEQUENCE [LARGE SCALE GENOMIC DNA]</scope>
    <source>
        <strain evidence="2 3">CBS 121057</strain>
    </source>
</reference>
<dbReference type="GO" id="GO:0007005">
    <property type="term" value="P:mitochondrion organization"/>
    <property type="evidence" value="ECO:0007669"/>
    <property type="project" value="TreeGrafter"/>
</dbReference>
<dbReference type="PANTHER" id="PTHR47934">
    <property type="entry name" value="PENTATRICOPEPTIDE REPEAT-CONTAINING PROTEIN PET309, MITOCHONDRIAL"/>
    <property type="match status" value="1"/>
</dbReference>
<evidence type="ECO:0000256" key="1">
    <source>
        <dbReference type="SAM" id="MobiDB-lite"/>
    </source>
</evidence>
<dbReference type="Gene3D" id="1.25.40.10">
    <property type="entry name" value="Tetratricopeptide repeat domain"/>
    <property type="match status" value="2"/>
</dbReference>
<feature type="region of interest" description="Disordered" evidence="1">
    <location>
        <begin position="29"/>
        <end position="54"/>
    </location>
</feature>
<name>A0A319ED60_ASPSB</name>
<dbReference type="Proteomes" id="UP000248423">
    <property type="component" value="Unassembled WGS sequence"/>
</dbReference>
<dbReference type="GO" id="GO:0005739">
    <property type="term" value="C:mitochondrion"/>
    <property type="evidence" value="ECO:0007669"/>
    <property type="project" value="TreeGrafter"/>
</dbReference>
<feature type="region of interest" description="Disordered" evidence="1">
    <location>
        <begin position="792"/>
        <end position="812"/>
    </location>
</feature>
<dbReference type="GO" id="GO:0006396">
    <property type="term" value="P:RNA processing"/>
    <property type="evidence" value="ECO:0007669"/>
    <property type="project" value="TreeGrafter"/>
</dbReference>
<dbReference type="OrthoDB" id="185373at2759"/>
<dbReference type="PANTHER" id="PTHR47934:SF6">
    <property type="entry name" value="MITOCHONDRIAL GROUP I INTRON SPLICING FACTOR CCM1-RELATED"/>
    <property type="match status" value="1"/>
</dbReference>
<dbReference type="GO" id="GO:0003729">
    <property type="term" value="F:mRNA binding"/>
    <property type="evidence" value="ECO:0007669"/>
    <property type="project" value="TreeGrafter"/>
</dbReference>
<proteinExistence type="predicted"/>
<gene>
    <name evidence="2" type="ORF">BO78DRAFT_401092</name>
</gene>
<dbReference type="VEuPathDB" id="FungiDB:BO78DRAFT_401092"/>
<organism evidence="2 3">
    <name type="scientific">Aspergillus sclerotiicarbonarius (strain CBS 121057 / IBT 28362)</name>
    <dbReference type="NCBI Taxonomy" id="1448318"/>
    <lineage>
        <taxon>Eukaryota</taxon>
        <taxon>Fungi</taxon>
        <taxon>Dikarya</taxon>
        <taxon>Ascomycota</taxon>
        <taxon>Pezizomycotina</taxon>
        <taxon>Eurotiomycetes</taxon>
        <taxon>Eurotiomycetidae</taxon>
        <taxon>Eurotiales</taxon>
        <taxon>Aspergillaceae</taxon>
        <taxon>Aspergillus</taxon>
        <taxon>Aspergillus subgen. Circumdati</taxon>
    </lineage>
</organism>
<keyword evidence="3" id="KW-1185">Reference proteome</keyword>
<dbReference type="EMBL" id="KZ826408">
    <property type="protein sequence ID" value="PYI01714.1"/>
    <property type="molecule type" value="Genomic_DNA"/>
</dbReference>
<dbReference type="AlphaFoldDB" id="A0A319ED60"/>
<dbReference type="STRING" id="1448318.A0A319ED60"/>
<sequence length="837" mass="96183">MLVRPPRFPRSRVSAGLPSCVPQHRLRLGRRRGAPNTAPFVDNAPRSNTSPSAELDAARGGLKRLDFRYAIIPENNRQHFSNMTSAYGLTVGRSAGNGLLHSQPSLSWRPFSAVSLGTGLRNLTSSSISPNKTAFPSVRSTWVHPRGLPARTYRYVRSSFVFDRPPTHLPFDMKVHARDQIIRRRQFRYSGKTIQEWRMANREMYQARWDGREVVEEYAQYVEYPMDDTDTQLVEALKQTNGPTFGDKWDSLIYWDRASRWKRLSLWLLWNSPELAVEFVRVTCHPSQKYTPVFAMVADCLTYLEDLHYAEMKRWRKGPYDFRSVIQTCLRFKTWPLAYLPQKGARVYIREVDREHVYKAWTYVGRKNHQLKGETWFAFMNRFMEFGDIDNAIQALEFARRSFQLLQVDAPNDSLSRHCSKLLTLDFVEDTKSGERNFRILPTLLRMGIRPDRDMMNVVLSNALETGDPHLGLDMLRYMRAEGFELDSYSYMALLQDAIARLDQERLAQLMEELEARPEIKKSPYIASKILHAHFVFNVKNLDITANRREIFDSLLTKYHELHDITPLKDLSIVPYGSDLPANGEKTPPSAISLYLMIATWLRCQTQVTNVERVYHKFRELVRQGHEDVAPLAATDHTYNEFMLAYRKQPHGLRPACRVMEDMLHFAHESGGESGSPEATITHTPPTVQTWTLLLSAFVYNHQPHAAERVKEMMATHGVEYDINTWNVIISGFASRQDATGVAQSIKELEGQGLSVDAFTMKALGYLRDPEQLWTAMDELALKPASLRLRDPLQPAPTPLQLHETDDEQPRPASVPFAALEDERLLDRGLQLLKANA</sequence>
<accession>A0A319ED60</accession>
<dbReference type="Pfam" id="PF13812">
    <property type="entry name" value="PPR_3"/>
    <property type="match status" value="1"/>
</dbReference>